<dbReference type="Proteomes" id="UP000241610">
    <property type="component" value="Segment"/>
</dbReference>
<dbReference type="Proteomes" id="UP000241494">
    <property type="component" value="Segment"/>
</dbReference>
<keyword evidence="5" id="KW-0408">Iron</keyword>
<reference evidence="7 13" key="1">
    <citation type="submission" date="2010-11" db="EMBL/GenBank/DDBJ databases">
        <title>The Genome Sequence of Synechococcus phage S-CAM1 0208SB26.</title>
        <authorList>
            <consortium name="The Broad Institute Genome Sequencing Platform"/>
            <person name="Henn M.R."/>
            <person name="Martiny J."/>
            <person name="Weihe C."/>
            <person name="Levin J."/>
            <person name="Malboeuf C."/>
            <person name="Casali M."/>
            <person name="Russ C."/>
            <person name="Lennon N."/>
            <person name="Chapman S.B."/>
            <person name="Erlich R."/>
            <person name="Young S.K."/>
            <person name="Yandava C."/>
            <person name="Zeng Q."/>
            <person name="Alvarado L."/>
            <person name="Anderson S."/>
            <person name="Berlin A."/>
            <person name="Chen Z."/>
            <person name="Freedman E."/>
            <person name="Gellesch M."/>
            <person name="Goldberg J."/>
            <person name="Green L."/>
            <person name="Griggs A."/>
            <person name="Gujja S."/>
            <person name="Heilman E.R."/>
            <person name="Heiman D."/>
            <person name="Hollinger A."/>
            <person name="Howarth C."/>
            <person name="Larson L."/>
            <person name="Mehta T."/>
            <person name="Pearson M."/>
            <person name="Roberts A."/>
            <person name="Ryan E."/>
            <person name="Saif S."/>
            <person name="Shea T."/>
            <person name="Shenoy N."/>
            <person name="Sisk P."/>
            <person name="Stolte C."/>
            <person name="Sykes S."/>
            <person name="White J."/>
            <person name="Haas B."/>
            <person name="Nusbaum C."/>
            <person name="Birren B."/>
        </authorList>
    </citation>
    <scope>NUCLEOTIDE SEQUENCE [LARGE SCALE GENOMIC DNA]</scope>
    <source>
        <strain evidence="7 13">S-CAM1</strain>
    </source>
</reference>
<dbReference type="GO" id="GO:0016706">
    <property type="term" value="F:2-oxoglutarate-dependent dioxygenase activity"/>
    <property type="evidence" value="ECO:0007669"/>
    <property type="project" value="InterPro"/>
</dbReference>
<protein>
    <submittedName>
        <fullName evidence="8">2OG-Fe(II) oxygenase superfamily domain protein</fullName>
    </submittedName>
</protein>
<dbReference type="OrthoDB" id="18358at10239"/>
<evidence type="ECO:0000313" key="11">
    <source>
        <dbReference type="EMBL" id="AOV58034.1"/>
    </source>
</evidence>
<dbReference type="Proteomes" id="UP000203521">
    <property type="component" value="Segment"/>
</dbReference>
<dbReference type="Proteomes" id="UP000241591">
    <property type="component" value="Segment"/>
</dbReference>
<dbReference type="InterPro" id="IPR005123">
    <property type="entry name" value="Oxoglu/Fe-dep_dioxygenase_dom"/>
</dbReference>
<feature type="domain" description="Fe2OG dioxygenase" evidence="6">
    <location>
        <begin position="74"/>
        <end position="166"/>
    </location>
</feature>
<keyword evidence="2" id="KW-0479">Metal-binding</keyword>
<dbReference type="Gene3D" id="2.60.120.620">
    <property type="entry name" value="q2cbj1_9rhob like domain"/>
    <property type="match status" value="1"/>
</dbReference>
<evidence type="ECO:0000256" key="3">
    <source>
        <dbReference type="ARBA" id="ARBA00022964"/>
    </source>
</evidence>
<evidence type="ECO:0000313" key="7">
    <source>
        <dbReference type="EMBL" id="AGH26801.1"/>
    </source>
</evidence>
<name>M4QHA2_9CAUD</name>
<evidence type="ECO:0000313" key="12">
    <source>
        <dbReference type="EMBL" id="AOV58284.1"/>
    </source>
</evidence>
<evidence type="ECO:0000256" key="2">
    <source>
        <dbReference type="ARBA" id="ARBA00022723"/>
    </source>
</evidence>
<evidence type="ECO:0000256" key="1">
    <source>
        <dbReference type="ARBA" id="ARBA00001961"/>
    </source>
</evidence>
<gene>
    <name evidence="10" type="ORF">C030809_029</name>
    <name evidence="12" type="ORF">C290910_029</name>
    <name evidence="9" type="ORF">N170310_029</name>
    <name evidence="8" type="ORF">N330309_029</name>
    <name evidence="11" type="ORF">S170810_029</name>
    <name evidence="7" type="ORF">SXBG_00064</name>
</gene>
<comment type="cofactor">
    <cofactor evidence="1">
        <name>L-ascorbate</name>
        <dbReference type="ChEBI" id="CHEBI:38290"/>
    </cofactor>
</comment>
<dbReference type="GeneID" id="15009477"/>
<dbReference type="EMBL" id="HQ634177">
    <property type="protein sequence ID" value="AGH26801.1"/>
    <property type="molecule type" value="Genomic_DNA"/>
</dbReference>
<accession>M4QHA2</accession>
<dbReference type="GO" id="GO:0005506">
    <property type="term" value="F:iron ion binding"/>
    <property type="evidence" value="ECO:0007669"/>
    <property type="project" value="InterPro"/>
</dbReference>
<evidence type="ECO:0000313" key="13">
    <source>
        <dbReference type="Proteomes" id="UP000203521"/>
    </source>
</evidence>
<evidence type="ECO:0000259" key="6">
    <source>
        <dbReference type="PROSITE" id="PS51471"/>
    </source>
</evidence>
<keyword evidence="3" id="KW-0223">Dioxygenase</keyword>
<dbReference type="SMART" id="SM00702">
    <property type="entry name" value="P4Hc"/>
    <property type="match status" value="1"/>
</dbReference>
<organism evidence="7 13">
    <name type="scientific">Synechococcus phage S-CAM1</name>
    <dbReference type="NCBI Taxonomy" id="754037"/>
    <lineage>
        <taxon>Viruses</taxon>
        <taxon>Duplodnaviria</taxon>
        <taxon>Heunggongvirae</taxon>
        <taxon>Uroviricota</taxon>
        <taxon>Caudoviricetes</taxon>
        <taxon>Pantevenvirales</taxon>
        <taxon>Kyanoviridae</taxon>
        <taxon>Anaposvirus</taxon>
        <taxon>Anaposvirus socalone</taxon>
    </lineage>
</organism>
<evidence type="ECO:0000313" key="15">
    <source>
        <dbReference type="Proteomes" id="UP000241265"/>
    </source>
</evidence>
<dbReference type="PROSITE" id="PS51471">
    <property type="entry name" value="FE2OG_OXY"/>
    <property type="match status" value="1"/>
</dbReference>
<proteinExistence type="predicted"/>
<evidence type="ECO:0000313" key="10">
    <source>
        <dbReference type="EMBL" id="AOV57784.1"/>
    </source>
</evidence>
<dbReference type="InterPro" id="IPR023550">
    <property type="entry name" value="PKHD_hydroxylase"/>
</dbReference>
<evidence type="ECO:0000313" key="9">
    <source>
        <dbReference type="EMBL" id="AOV57534.1"/>
    </source>
</evidence>
<dbReference type="GO" id="GO:0006974">
    <property type="term" value="P:DNA damage response"/>
    <property type="evidence" value="ECO:0007669"/>
    <property type="project" value="TreeGrafter"/>
</dbReference>
<dbReference type="Proteomes" id="UP000241265">
    <property type="component" value="Genome"/>
</dbReference>
<dbReference type="EMBL" id="KU686195">
    <property type="protein sequence ID" value="AOV58034.1"/>
    <property type="molecule type" value="Genomic_DNA"/>
</dbReference>
<sequence>MLWEKSDIIPNEIIDYIGKDWSEEWFHSGNNTNPEKIKKNMQMDENNIWLNYCSAVKPYIMKSKILNNIFLATKHSVPLFSWYKEGDEYGYHNDNYPIRKLYPNLNYTVYLNDDFEGGELIIKVGNVEVVTKPEKGKFIIYDSNLQHRVAPVTKGERKVMLGWMETEIKDSFHRNFCIDYSLTCNDILRDLCPLYDNNEEDLEFIAIGKRLNNFRYQMLREYGRSD</sequence>
<evidence type="ECO:0000256" key="4">
    <source>
        <dbReference type="ARBA" id="ARBA00023002"/>
    </source>
</evidence>
<dbReference type="EMBL" id="KU686194">
    <property type="protein sequence ID" value="AOV57784.1"/>
    <property type="molecule type" value="Genomic_DNA"/>
</dbReference>
<dbReference type="Proteomes" id="UP000240287">
    <property type="component" value="Genome"/>
</dbReference>
<dbReference type="EMBL" id="KU686196">
    <property type="protein sequence ID" value="AOV58284.1"/>
    <property type="molecule type" value="Genomic_DNA"/>
</dbReference>
<evidence type="ECO:0000313" key="14">
    <source>
        <dbReference type="Proteomes" id="UP000240287"/>
    </source>
</evidence>
<keyword evidence="13" id="KW-1185">Reference proteome</keyword>
<evidence type="ECO:0000313" key="8">
    <source>
        <dbReference type="EMBL" id="AOV57284.1"/>
    </source>
</evidence>
<dbReference type="RefSeq" id="YP_007672979.1">
    <property type="nucleotide sequence ID" value="NC_020837.1"/>
</dbReference>
<keyword evidence="4" id="KW-0560">Oxidoreductase</keyword>
<dbReference type="KEGG" id="vg:15009477"/>
<dbReference type="InterPro" id="IPR006620">
    <property type="entry name" value="Pro_4_hyd_alph"/>
</dbReference>
<dbReference type="EMBL" id="KU686192">
    <property type="protein sequence ID" value="AOV57284.1"/>
    <property type="molecule type" value="Genomic_DNA"/>
</dbReference>
<dbReference type="InterPro" id="IPR044862">
    <property type="entry name" value="Pro_4_hyd_alph_FE2OG_OXY"/>
</dbReference>
<reference evidence="14 15" key="2">
    <citation type="journal article" date="2016" name="Virology">
        <title>The genomic content and context of auxiliary metabolic genes in marine cyanomyoviruses.</title>
        <authorList>
            <person name="Crummett L.T."/>
            <person name="Puxty R.J."/>
            <person name="Weihe C."/>
            <person name="Marston M.F."/>
            <person name="Martiny J.B."/>
        </authorList>
    </citation>
    <scope>NUCLEOTIDE SEQUENCE [LARGE SCALE GENOMIC DNA]</scope>
    <source>
        <strain evidence="8">0309SB33</strain>
        <strain evidence="9">0310NB17</strain>
        <strain evidence="10">0809CC03</strain>
        <strain evidence="11">0810SB17</strain>
        <strain evidence="12">0910CC29</strain>
    </source>
</reference>
<dbReference type="Pfam" id="PF13640">
    <property type="entry name" value="2OG-FeII_Oxy_3"/>
    <property type="match status" value="1"/>
</dbReference>
<evidence type="ECO:0000256" key="5">
    <source>
        <dbReference type="ARBA" id="ARBA00023004"/>
    </source>
</evidence>
<dbReference type="PANTHER" id="PTHR41536">
    <property type="entry name" value="PKHD-TYPE HYDROXYLASE YBIX"/>
    <property type="match status" value="1"/>
</dbReference>
<dbReference type="PANTHER" id="PTHR41536:SF1">
    <property type="entry name" value="PKHD-TYPE HYDROXYLASE YBIX"/>
    <property type="match status" value="1"/>
</dbReference>
<dbReference type="EMBL" id="KU686193">
    <property type="protein sequence ID" value="AOV57534.1"/>
    <property type="molecule type" value="Genomic_DNA"/>
</dbReference>
<dbReference type="GO" id="GO:0031418">
    <property type="term" value="F:L-ascorbic acid binding"/>
    <property type="evidence" value="ECO:0007669"/>
    <property type="project" value="InterPro"/>
</dbReference>